<evidence type="ECO:0000313" key="2">
    <source>
        <dbReference type="EMBL" id="UVF62617.1"/>
    </source>
</evidence>
<organism evidence="2">
    <name type="scientific">Yangshan Harbor Nitrososphaeria virus</name>
    <dbReference type="NCBI Taxonomy" id="2969597"/>
    <lineage>
        <taxon>Viruses</taxon>
        <taxon>Duplodnaviria</taxon>
        <taxon>Heunggongvirae</taxon>
        <taxon>Uroviricota</taxon>
        <taxon>Caudoviricetes</taxon>
    </lineage>
</organism>
<keyword evidence="1" id="KW-0472">Membrane</keyword>
<dbReference type="EMBL" id="ON649703">
    <property type="protein sequence ID" value="UVF62617.1"/>
    <property type="molecule type" value="Genomic_DNA"/>
</dbReference>
<evidence type="ECO:0000256" key="1">
    <source>
        <dbReference type="SAM" id="Phobius"/>
    </source>
</evidence>
<name>A0A976UBU8_9CAUD</name>
<keyword evidence="1" id="KW-0812">Transmembrane</keyword>
<feature type="transmembrane region" description="Helical" evidence="1">
    <location>
        <begin position="7"/>
        <end position="27"/>
    </location>
</feature>
<protein>
    <submittedName>
        <fullName evidence="2">Uncharacterized protein</fullName>
    </submittedName>
</protein>
<sequence length="58" mass="6245">MALGNLRYYALGAYTGLVALWTGTNQIPLDQNTAIALLAPVAIIIGADYVKHKNDKTQ</sequence>
<accession>A0A976UBU8</accession>
<feature type="transmembrane region" description="Helical" evidence="1">
    <location>
        <begin position="33"/>
        <end position="50"/>
    </location>
</feature>
<proteinExistence type="predicted"/>
<keyword evidence="1" id="KW-1133">Transmembrane helix</keyword>
<reference evidence="2" key="1">
    <citation type="submission" date="2022-05" db="EMBL/GenBank/DDBJ databases">
        <title>Diverse viruses of marine archaea discovered using metagenomics.</title>
        <authorList>
            <person name="Zhou Y."/>
        </authorList>
    </citation>
    <scope>NUCLEOTIDE SEQUENCE</scope>
    <source>
        <strain evidence="2">YSH_354833</strain>
    </source>
</reference>